<accession>A0A660SDS4</accession>
<comment type="caution">
    <text evidence="2">The sequence shown here is derived from an EMBL/GenBank/DDBJ whole genome shotgun (WGS) entry which is preliminary data.</text>
</comment>
<reference evidence="2 3" key="1">
    <citation type="submission" date="2018-06" db="EMBL/GenBank/DDBJ databases">
        <title>Extensive metabolic versatility and redundancy in microbially diverse, dynamic hydrothermal sediments.</title>
        <authorList>
            <person name="Dombrowski N."/>
            <person name="Teske A."/>
            <person name="Baker B.J."/>
        </authorList>
    </citation>
    <scope>NUCLEOTIDE SEQUENCE [LARGE SCALE GENOMIC DNA]</scope>
    <source>
        <strain evidence="2">B10_G13</strain>
    </source>
</reference>
<name>A0A660SDS4_UNCT6</name>
<sequence length="98" mass="11213">MLIFIESLQALSLNVRMSLATNICLSLSTLMRRFNLTLAHIQCKIKKNQEMEDRILGVIIHGFIAIYYNAILDIMTLGNWVRKGGKMIQYRILKGGVE</sequence>
<evidence type="ECO:0000256" key="1">
    <source>
        <dbReference type="SAM" id="Phobius"/>
    </source>
</evidence>
<protein>
    <submittedName>
        <fullName evidence="2">Uncharacterized protein</fullName>
    </submittedName>
</protein>
<proteinExistence type="predicted"/>
<evidence type="ECO:0000313" key="3">
    <source>
        <dbReference type="Proteomes" id="UP000271125"/>
    </source>
</evidence>
<organism evidence="2 3">
    <name type="scientific">candidate division TA06 bacterium</name>
    <dbReference type="NCBI Taxonomy" id="2250710"/>
    <lineage>
        <taxon>Bacteria</taxon>
        <taxon>Bacteria division TA06</taxon>
    </lineage>
</organism>
<keyword evidence="1" id="KW-0472">Membrane</keyword>
<dbReference type="Proteomes" id="UP000271125">
    <property type="component" value="Unassembled WGS sequence"/>
</dbReference>
<dbReference type="EMBL" id="QNBD01000238">
    <property type="protein sequence ID" value="RKX68813.1"/>
    <property type="molecule type" value="Genomic_DNA"/>
</dbReference>
<gene>
    <name evidence="2" type="ORF">DRP43_05090</name>
</gene>
<keyword evidence="1" id="KW-0812">Transmembrane</keyword>
<feature type="transmembrane region" description="Helical" evidence="1">
    <location>
        <begin position="55"/>
        <end position="81"/>
    </location>
</feature>
<evidence type="ECO:0000313" key="2">
    <source>
        <dbReference type="EMBL" id="RKX68813.1"/>
    </source>
</evidence>
<keyword evidence="1" id="KW-1133">Transmembrane helix</keyword>
<dbReference type="AlphaFoldDB" id="A0A660SDS4"/>